<comment type="similarity">
    <text evidence="1">Belongs to the GSP E family.</text>
</comment>
<dbReference type="Gene3D" id="3.40.50.300">
    <property type="entry name" value="P-loop containing nucleotide triphosphate hydrolases"/>
    <property type="match status" value="1"/>
</dbReference>
<keyword evidence="5" id="KW-1185">Reference proteome</keyword>
<evidence type="ECO:0000313" key="5">
    <source>
        <dbReference type="Proteomes" id="UP001596060"/>
    </source>
</evidence>
<sequence>MFGRRNDEAPVASRAPNSRSEPTRKALPIALAEHIPSEDRSVIFLNNKREITESVLHTMDAGRFNDMAEEEARSELAKNIAEVINQKNLTLTREDRATMTSDIINDVLGCGPLEPLLARDDIADIMVNGIDDVFIETKGKISRTNISFNDEKQLEKICQRMANQAGRRVDLSSPICDARLPDGSRINIILPPLSIRGPSLTIRKFRRDHLRMRNLVEFGAISPEGAELLRIIGRVRCNVIVSGGTGSGKTTLLNCLGEFIDDDERTVTCEDTAELQIQKHHVVSLETRTKNLEGAGEVKMADLVRNCLRMRPDRIIVGEVRSGEAFDLLQAMNTGHDGSMGTLHANSPREAVSRLESMVMMGQSALPSKVIRELIKSSVEIIVQTKRLRDGSRRITHITEVTGMEGDTITLQDIMIFDITGEGAKGAILGHHASTGVMQPKMIERARYFREDANLVAALQNAPKSKK</sequence>
<dbReference type="InterPro" id="IPR050921">
    <property type="entry name" value="T4SS_GSP_E_ATPase"/>
</dbReference>
<gene>
    <name evidence="4" type="ORF">ACFPN9_13065</name>
</gene>
<accession>A0ABW0P280</accession>
<evidence type="ECO:0000256" key="1">
    <source>
        <dbReference type="ARBA" id="ARBA00006611"/>
    </source>
</evidence>
<dbReference type="EMBL" id="JBHSLU010000037">
    <property type="protein sequence ID" value="MFC5506187.1"/>
    <property type="molecule type" value="Genomic_DNA"/>
</dbReference>
<dbReference type="PANTHER" id="PTHR30486">
    <property type="entry name" value="TWITCHING MOTILITY PROTEIN PILT"/>
    <property type="match status" value="1"/>
</dbReference>
<comment type="caution">
    <text evidence="4">The sequence shown here is derived from an EMBL/GenBank/DDBJ whole genome shotgun (WGS) entry which is preliminary data.</text>
</comment>
<feature type="region of interest" description="Disordered" evidence="2">
    <location>
        <begin position="1"/>
        <end position="24"/>
    </location>
</feature>
<dbReference type="CDD" id="cd01130">
    <property type="entry name" value="VirB11-like_ATPase"/>
    <property type="match status" value="1"/>
</dbReference>
<dbReference type="Gene3D" id="3.30.450.380">
    <property type="match status" value="1"/>
</dbReference>
<name>A0ABW0P280_9HYPH</name>
<dbReference type="RefSeq" id="WP_377817160.1">
    <property type="nucleotide sequence ID" value="NZ_JBHSLU010000037.1"/>
</dbReference>
<dbReference type="SUPFAM" id="SSF52540">
    <property type="entry name" value="P-loop containing nucleoside triphosphate hydrolases"/>
    <property type="match status" value="1"/>
</dbReference>
<evidence type="ECO:0000259" key="3">
    <source>
        <dbReference type="Pfam" id="PF00437"/>
    </source>
</evidence>
<reference evidence="5" key="1">
    <citation type="journal article" date="2019" name="Int. J. Syst. Evol. Microbiol.">
        <title>The Global Catalogue of Microorganisms (GCM) 10K type strain sequencing project: providing services to taxonomists for standard genome sequencing and annotation.</title>
        <authorList>
            <consortium name="The Broad Institute Genomics Platform"/>
            <consortium name="The Broad Institute Genome Sequencing Center for Infectious Disease"/>
            <person name="Wu L."/>
            <person name="Ma J."/>
        </authorList>
    </citation>
    <scope>NUCLEOTIDE SEQUENCE [LARGE SCALE GENOMIC DNA]</scope>
    <source>
        <strain evidence="5">CCUG 43117</strain>
    </source>
</reference>
<feature type="domain" description="Bacterial type II secretion system protein E" evidence="3">
    <location>
        <begin position="110"/>
        <end position="384"/>
    </location>
</feature>
<dbReference type="InterPro" id="IPR001482">
    <property type="entry name" value="T2SS/T4SS_dom"/>
</dbReference>
<dbReference type="Proteomes" id="UP001596060">
    <property type="component" value="Unassembled WGS sequence"/>
</dbReference>
<dbReference type="InterPro" id="IPR027417">
    <property type="entry name" value="P-loop_NTPase"/>
</dbReference>
<dbReference type="PANTHER" id="PTHR30486:SF15">
    <property type="entry name" value="TYPE II_IV SECRETION SYSTEM ATPASE"/>
    <property type="match status" value="1"/>
</dbReference>
<proteinExistence type="inferred from homology"/>
<evidence type="ECO:0000256" key="2">
    <source>
        <dbReference type="SAM" id="MobiDB-lite"/>
    </source>
</evidence>
<organism evidence="4 5">
    <name type="scientific">Bosea massiliensis</name>
    <dbReference type="NCBI Taxonomy" id="151419"/>
    <lineage>
        <taxon>Bacteria</taxon>
        <taxon>Pseudomonadati</taxon>
        <taxon>Pseudomonadota</taxon>
        <taxon>Alphaproteobacteria</taxon>
        <taxon>Hyphomicrobiales</taxon>
        <taxon>Boseaceae</taxon>
        <taxon>Bosea</taxon>
    </lineage>
</organism>
<protein>
    <submittedName>
        <fullName evidence="4">CpaF family protein</fullName>
    </submittedName>
</protein>
<evidence type="ECO:0000313" key="4">
    <source>
        <dbReference type="EMBL" id="MFC5506187.1"/>
    </source>
</evidence>
<dbReference type="Pfam" id="PF00437">
    <property type="entry name" value="T2SSE"/>
    <property type="match status" value="1"/>
</dbReference>